<dbReference type="RefSeq" id="WP_345275417.1">
    <property type="nucleotide sequence ID" value="NZ_BAABJW010000001.1"/>
</dbReference>
<organism evidence="7 8">
    <name type="scientific">Litoribaculum gwangyangense</name>
    <dbReference type="NCBI Taxonomy" id="1130722"/>
    <lineage>
        <taxon>Bacteria</taxon>
        <taxon>Pseudomonadati</taxon>
        <taxon>Bacteroidota</taxon>
        <taxon>Flavobacteriia</taxon>
        <taxon>Flavobacteriales</taxon>
        <taxon>Flavobacteriaceae</taxon>
        <taxon>Litoribaculum</taxon>
    </lineage>
</organism>
<keyword evidence="4 6" id="KW-1133">Transmembrane helix</keyword>
<evidence type="ECO:0000256" key="2">
    <source>
        <dbReference type="ARBA" id="ARBA00022475"/>
    </source>
</evidence>
<dbReference type="EMBL" id="BAABJW010000001">
    <property type="protein sequence ID" value="GAA4802422.1"/>
    <property type="molecule type" value="Genomic_DNA"/>
</dbReference>
<evidence type="ECO:0000256" key="3">
    <source>
        <dbReference type="ARBA" id="ARBA00022692"/>
    </source>
</evidence>
<evidence type="ECO:0000256" key="1">
    <source>
        <dbReference type="ARBA" id="ARBA00004651"/>
    </source>
</evidence>
<proteinExistence type="predicted"/>
<feature type="transmembrane region" description="Helical" evidence="6">
    <location>
        <begin position="12"/>
        <end position="35"/>
    </location>
</feature>
<feature type="transmembrane region" description="Helical" evidence="6">
    <location>
        <begin position="143"/>
        <end position="165"/>
    </location>
</feature>
<dbReference type="InterPro" id="IPR050833">
    <property type="entry name" value="Poly_Biosynth_Transport"/>
</dbReference>
<feature type="transmembrane region" description="Helical" evidence="6">
    <location>
        <begin position="89"/>
        <end position="107"/>
    </location>
</feature>
<gene>
    <name evidence="7" type="ORF">GCM10023330_05650</name>
</gene>
<feature type="transmembrane region" description="Helical" evidence="6">
    <location>
        <begin position="171"/>
        <end position="189"/>
    </location>
</feature>
<reference evidence="8" key="1">
    <citation type="journal article" date="2019" name="Int. J. Syst. Evol. Microbiol.">
        <title>The Global Catalogue of Microorganisms (GCM) 10K type strain sequencing project: providing services to taxonomists for standard genome sequencing and annotation.</title>
        <authorList>
            <consortium name="The Broad Institute Genomics Platform"/>
            <consortium name="The Broad Institute Genome Sequencing Center for Infectious Disease"/>
            <person name="Wu L."/>
            <person name="Ma J."/>
        </authorList>
    </citation>
    <scope>NUCLEOTIDE SEQUENCE [LARGE SCALE GENOMIC DNA]</scope>
    <source>
        <strain evidence="8">JCM 18325</strain>
    </source>
</reference>
<keyword evidence="5 6" id="KW-0472">Membrane</keyword>
<keyword evidence="3 6" id="KW-0812">Transmembrane</keyword>
<feature type="transmembrane region" description="Helical" evidence="6">
    <location>
        <begin position="47"/>
        <end position="69"/>
    </location>
</feature>
<evidence type="ECO:0000256" key="6">
    <source>
        <dbReference type="SAM" id="Phobius"/>
    </source>
</evidence>
<feature type="transmembrane region" description="Helical" evidence="6">
    <location>
        <begin position="362"/>
        <end position="381"/>
    </location>
</feature>
<feature type="transmembrane region" description="Helical" evidence="6">
    <location>
        <begin position="113"/>
        <end position="131"/>
    </location>
</feature>
<evidence type="ECO:0000256" key="4">
    <source>
        <dbReference type="ARBA" id="ARBA00022989"/>
    </source>
</evidence>
<feature type="transmembrane region" description="Helical" evidence="6">
    <location>
        <begin position="248"/>
        <end position="270"/>
    </location>
</feature>
<keyword evidence="8" id="KW-1185">Reference proteome</keyword>
<evidence type="ECO:0000313" key="7">
    <source>
        <dbReference type="EMBL" id="GAA4802422.1"/>
    </source>
</evidence>
<keyword evidence="2" id="KW-1003">Cell membrane</keyword>
<feature type="transmembrane region" description="Helical" evidence="6">
    <location>
        <begin position="290"/>
        <end position="312"/>
    </location>
</feature>
<accession>A0ABP9BYK1</accession>
<feature type="transmembrane region" description="Helical" evidence="6">
    <location>
        <begin position="332"/>
        <end position="350"/>
    </location>
</feature>
<name>A0ABP9BYK1_9FLAO</name>
<dbReference type="PANTHER" id="PTHR30250:SF11">
    <property type="entry name" value="O-ANTIGEN TRANSPORTER-RELATED"/>
    <property type="match status" value="1"/>
</dbReference>
<evidence type="ECO:0008006" key="9">
    <source>
        <dbReference type="Google" id="ProtNLM"/>
    </source>
</evidence>
<dbReference type="Proteomes" id="UP001501433">
    <property type="component" value="Unassembled WGS sequence"/>
</dbReference>
<evidence type="ECO:0000256" key="5">
    <source>
        <dbReference type="ARBA" id="ARBA00023136"/>
    </source>
</evidence>
<feature type="transmembrane region" description="Helical" evidence="6">
    <location>
        <begin position="387"/>
        <end position="406"/>
    </location>
</feature>
<sequence>MSLKTKYKLEFNFIIYLIGKVISAGVMIASIPLFIRYFGVKEYGDFILFYTTFLMLYAGSTGWVVQGILRFYTLESNKEKIRNEINQMILNSFVFSVIILLAVFTYYDADITLLIIAVCSLFFSLFYTSKITIEQALLKSKNYIIADIIRVLIFLTIPLSIKFILPSVSAINALFLGVLFSYLLSVLWLSKFKITFPSIRFRGKTRWRKIFLKYGLPLSLWMMFSPTTNGVDRYIIEYSLGTIMLAKYTAVFDIVFKVFSSIAIPFNNIVQPMLIQNYNEKNYTEYKKTVNKALVYLTLIFLLFISGVILLQDFIICRYLGFCEQSLLLSKLIIPLAFSSYIWQIAILLQKNMEVSNKTFEITIYMLIVVVIIVLLGIIFVPSYGLLASAYISLFTASVYLLLVIYGTKKHFKL</sequence>
<protein>
    <recommendedName>
        <fullName evidence="9">Polysaccharide biosynthesis protein C-terminal domain-containing protein</fullName>
    </recommendedName>
</protein>
<comment type="subcellular location">
    <subcellularLocation>
        <location evidence="1">Cell membrane</location>
        <topology evidence="1">Multi-pass membrane protein</topology>
    </subcellularLocation>
</comment>
<evidence type="ECO:0000313" key="8">
    <source>
        <dbReference type="Proteomes" id="UP001501433"/>
    </source>
</evidence>
<feature type="transmembrane region" description="Helical" evidence="6">
    <location>
        <begin position="210"/>
        <end position="228"/>
    </location>
</feature>
<comment type="caution">
    <text evidence="7">The sequence shown here is derived from an EMBL/GenBank/DDBJ whole genome shotgun (WGS) entry which is preliminary data.</text>
</comment>
<dbReference type="PANTHER" id="PTHR30250">
    <property type="entry name" value="PST FAMILY PREDICTED COLANIC ACID TRANSPORTER"/>
    <property type="match status" value="1"/>
</dbReference>